<proteinExistence type="predicted"/>
<dbReference type="AlphaFoldDB" id="A0A9P5QCD5"/>
<accession>A0A9P5QCD5</accession>
<evidence type="ECO:0000256" key="1">
    <source>
        <dbReference type="SAM" id="MobiDB-lite"/>
    </source>
</evidence>
<feature type="compositionally biased region" description="Acidic residues" evidence="1">
    <location>
        <begin position="59"/>
        <end position="71"/>
    </location>
</feature>
<gene>
    <name evidence="2" type="ORF">BDP27DRAFT_1310115</name>
</gene>
<feature type="compositionally biased region" description="Basic and acidic residues" evidence="1">
    <location>
        <begin position="45"/>
        <end position="56"/>
    </location>
</feature>
<evidence type="ECO:0000313" key="3">
    <source>
        <dbReference type="Proteomes" id="UP000772434"/>
    </source>
</evidence>
<organism evidence="2 3">
    <name type="scientific">Rhodocollybia butyracea</name>
    <dbReference type="NCBI Taxonomy" id="206335"/>
    <lineage>
        <taxon>Eukaryota</taxon>
        <taxon>Fungi</taxon>
        <taxon>Dikarya</taxon>
        <taxon>Basidiomycota</taxon>
        <taxon>Agaricomycotina</taxon>
        <taxon>Agaricomycetes</taxon>
        <taxon>Agaricomycetidae</taxon>
        <taxon>Agaricales</taxon>
        <taxon>Marasmiineae</taxon>
        <taxon>Omphalotaceae</taxon>
        <taxon>Rhodocollybia</taxon>
    </lineage>
</organism>
<feature type="compositionally biased region" description="Low complexity" evidence="1">
    <location>
        <begin position="17"/>
        <end position="29"/>
    </location>
</feature>
<name>A0A9P5QCD5_9AGAR</name>
<reference evidence="2" key="1">
    <citation type="submission" date="2020-11" db="EMBL/GenBank/DDBJ databases">
        <authorList>
            <consortium name="DOE Joint Genome Institute"/>
            <person name="Ahrendt S."/>
            <person name="Riley R."/>
            <person name="Andreopoulos W."/>
            <person name="Labutti K."/>
            <person name="Pangilinan J."/>
            <person name="Ruiz-Duenas F.J."/>
            <person name="Barrasa J.M."/>
            <person name="Sanchez-Garcia M."/>
            <person name="Camarero S."/>
            <person name="Miyauchi S."/>
            <person name="Serrano A."/>
            <person name="Linde D."/>
            <person name="Babiker R."/>
            <person name="Drula E."/>
            <person name="Ayuso-Fernandez I."/>
            <person name="Pacheco R."/>
            <person name="Padilla G."/>
            <person name="Ferreira P."/>
            <person name="Barriuso J."/>
            <person name="Kellner H."/>
            <person name="Castanera R."/>
            <person name="Alfaro M."/>
            <person name="Ramirez L."/>
            <person name="Pisabarro A.G."/>
            <person name="Kuo A."/>
            <person name="Tritt A."/>
            <person name="Lipzen A."/>
            <person name="He G."/>
            <person name="Yan M."/>
            <person name="Ng V."/>
            <person name="Cullen D."/>
            <person name="Martin F."/>
            <person name="Rosso M.-N."/>
            <person name="Henrissat B."/>
            <person name="Hibbett D."/>
            <person name="Martinez A.T."/>
            <person name="Grigoriev I.V."/>
        </authorList>
    </citation>
    <scope>NUCLEOTIDE SEQUENCE</scope>
    <source>
        <strain evidence="2">AH 40177</strain>
    </source>
</reference>
<protein>
    <submittedName>
        <fullName evidence="2">Uncharacterized protein</fullName>
    </submittedName>
</protein>
<keyword evidence="3" id="KW-1185">Reference proteome</keyword>
<feature type="region of interest" description="Disordered" evidence="1">
    <location>
        <begin position="1"/>
        <end position="101"/>
    </location>
</feature>
<dbReference type="EMBL" id="JADNRY010000001">
    <property type="protein sequence ID" value="KAF9078747.1"/>
    <property type="molecule type" value="Genomic_DNA"/>
</dbReference>
<sequence>MSTTNTDADVPKREQLSLEQLEAESAAAAGSTGKDSSPADSTEFTIDRQVPDKPSEPESGLDQDDEEDNGWDSDKEPVAPEQRPRGGVKRPVVAVIKPRPK</sequence>
<feature type="compositionally biased region" description="Polar residues" evidence="1">
    <location>
        <begin position="33"/>
        <end position="44"/>
    </location>
</feature>
<dbReference type="Proteomes" id="UP000772434">
    <property type="component" value="Unassembled WGS sequence"/>
</dbReference>
<evidence type="ECO:0000313" key="2">
    <source>
        <dbReference type="EMBL" id="KAF9078747.1"/>
    </source>
</evidence>
<feature type="compositionally biased region" description="Basic and acidic residues" evidence="1">
    <location>
        <begin position="72"/>
        <end position="84"/>
    </location>
</feature>
<comment type="caution">
    <text evidence="2">The sequence shown here is derived from an EMBL/GenBank/DDBJ whole genome shotgun (WGS) entry which is preliminary data.</text>
</comment>